<evidence type="ECO:0000259" key="7">
    <source>
        <dbReference type="Pfam" id="PF00082"/>
    </source>
</evidence>
<comment type="caution">
    <text evidence="9">The sequence shown here is derived from an EMBL/GenBank/DDBJ whole genome shotgun (WGS) entry which is preliminary data.</text>
</comment>
<dbReference type="InterPro" id="IPR050131">
    <property type="entry name" value="Peptidase_S8_subtilisin-like"/>
</dbReference>
<sequence>MYMEKILLFTLFLLSSWLSAEAQNRKYLVLLKDKTSSPYSINKPEQFLSQRAILRRAKQGILVQEKDLPVNPVYVSALRQTGAKIWFSSRWANAVLIETTEANLTAIRALPFVQGIESNRSVGNARIGYAQSIVNQFRSKLEQVDDPSVYGNSSNQLIQIGVDKMHAQGYHGEGMLVAILDAGFRNANQVPFLSQLFQENRVVGTYDFVRKESSVYEDDAHGLNVLSIMAGYQANQLVGPAYKSSYLLLRTEDAGSETPVEEANWLFGAEYADSSGVDVINSSLGYTTFDDPTQNHTYNDLNGKTTLISRAAQWAAEAGMLVVVSAGNEGNDPWHYIGAPADVATVLSIGAVDRDGFRSPFSSFGPTPDGRIKPDLVAQGSGTTLGSPGGTVTAGNGTSYSSPLVAALAAGFWQANPRLTAQQVIECLRQSGSQFAKPDNNLGYGIPNFERAAAISAESYSLLIYPNPFTNADRLTVQWNEIPLNQTIDAMVTNSAGQVVWRQNYPSDRAANFSLQSLSLSPGLYFLTLSSNSTKRTVKLMKY</sequence>
<dbReference type="PROSITE" id="PS51892">
    <property type="entry name" value="SUBTILASE"/>
    <property type="match status" value="1"/>
</dbReference>
<dbReference type="Proteomes" id="UP000441754">
    <property type="component" value="Unassembled WGS sequence"/>
</dbReference>
<dbReference type="PRINTS" id="PR00723">
    <property type="entry name" value="SUBTILISIN"/>
</dbReference>
<dbReference type="Gene3D" id="3.40.50.200">
    <property type="entry name" value="Peptidase S8/S53 domain"/>
    <property type="match status" value="1"/>
</dbReference>
<dbReference type="GO" id="GO:0004252">
    <property type="term" value="F:serine-type endopeptidase activity"/>
    <property type="evidence" value="ECO:0007669"/>
    <property type="project" value="UniProtKB-UniRule"/>
</dbReference>
<dbReference type="EMBL" id="WJXZ01000006">
    <property type="protein sequence ID" value="MRS62079.1"/>
    <property type="molecule type" value="Genomic_DNA"/>
</dbReference>
<dbReference type="SUPFAM" id="SSF52743">
    <property type="entry name" value="Subtilisin-like"/>
    <property type="match status" value="1"/>
</dbReference>
<evidence type="ECO:0000259" key="8">
    <source>
        <dbReference type="Pfam" id="PF18962"/>
    </source>
</evidence>
<evidence type="ECO:0000256" key="5">
    <source>
        <dbReference type="PROSITE-ProRule" id="PRU01240"/>
    </source>
</evidence>
<keyword evidence="4 5" id="KW-0720">Serine protease</keyword>
<evidence type="ECO:0000313" key="9">
    <source>
        <dbReference type="EMBL" id="MRS62079.1"/>
    </source>
</evidence>
<dbReference type="InterPro" id="IPR023827">
    <property type="entry name" value="Peptidase_S8_Asp-AS"/>
</dbReference>
<dbReference type="PIRSF" id="PIRSF037903">
    <property type="entry name" value="Subtilisin_rel_GFO_2223"/>
    <property type="match status" value="1"/>
</dbReference>
<evidence type="ECO:0000256" key="6">
    <source>
        <dbReference type="RuleBase" id="RU003355"/>
    </source>
</evidence>
<dbReference type="PANTHER" id="PTHR43806">
    <property type="entry name" value="PEPTIDASE S8"/>
    <property type="match status" value="1"/>
</dbReference>
<dbReference type="GO" id="GO:0006508">
    <property type="term" value="P:proteolysis"/>
    <property type="evidence" value="ECO:0007669"/>
    <property type="project" value="UniProtKB-KW"/>
</dbReference>
<evidence type="ECO:0000313" key="10">
    <source>
        <dbReference type="Proteomes" id="UP000441754"/>
    </source>
</evidence>
<proteinExistence type="inferred from homology"/>
<feature type="active site" description="Charge relay system" evidence="5">
    <location>
        <position position="181"/>
    </location>
</feature>
<feature type="domain" description="Peptidase S8/S53" evidence="7">
    <location>
        <begin position="172"/>
        <end position="445"/>
    </location>
</feature>
<dbReference type="InterPro" id="IPR000209">
    <property type="entry name" value="Peptidase_S8/S53_dom"/>
</dbReference>
<name>A0A7K0EJS0_9BACT</name>
<dbReference type="NCBIfam" id="TIGR04183">
    <property type="entry name" value="Por_Secre_tail"/>
    <property type="match status" value="1"/>
</dbReference>
<reference evidence="9 10" key="1">
    <citation type="journal article" date="2018" name="Antonie Van Leeuwenhoek">
        <title>Larkinella terrae sp. nov., isolated from soil on Jeju Island, South Korea.</title>
        <authorList>
            <person name="Ten L.N."/>
            <person name="Jeon J."/>
            <person name="Park S.J."/>
            <person name="Park S."/>
            <person name="Lee S.Y."/>
            <person name="Kim M.K."/>
            <person name="Jung H.Y."/>
        </authorList>
    </citation>
    <scope>NUCLEOTIDE SEQUENCE [LARGE SCALE GENOMIC DNA]</scope>
    <source>
        <strain evidence="9 10">KCTC 52001</strain>
    </source>
</reference>
<keyword evidence="3 5" id="KW-0378">Hydrolase</keyword>
<dbReference type="InterPro" id="IPR017317">
    <property type="entry name" value="Pept_S8_subtilisin_bacteroid-2"/>
</dbReference>
<dbReference type="CDD" id="cd07493">
    <property type="entry name" value="Peptidases_S8_9"/>
    <property type="match status" value="1"/>
</dbReference>
<protein>
    <submittedName>
        <fullName evidence="9">S8 family serine peptidase</fullName>
    </submittedName>
</protein>
<dbReference type="PANTHER" id="PTHR43806:SF67">
    <property type="entry name" value="EGF-LIKE DOMAIN-CONTAINING PROTEIN"/>
    <property type="match status" value="1"/>
</dbReference>
<feature type="active site" description="Charge relay system" evidence="5">
    <location>
        <position position="221"/>
    </location>
</feature>
<evidence type="ECO:0000256" key="1">
    <source>
        <dbReference type="ARBA" id="ARBA00011073"/>
    </source>
</evidence>
<evidence type="ECO:0000256" key="4">
    <source>
        <dbReference type="ARBA" id="ARBA00022825"/>
    </source>
</evidence>
<comment type="similarity">
    <text evidence="1 5 6">Belongs to the peptidase S8 family.</text>
</comment>
<dbReference type="OrthoDB" id="9792152at2"/>
<dbReference type="InterPro" id="IPR026444">
    <property type="entry name" value="Secre_tail"/>
</dbReference>
<evidence type="ECO:0000256" key="2">
    <source>
        <dbReference type="ARBA" id="ARBA00022670"/>
    </source>
</evidence>
<keyword evidence="10" id="KW-1185">Reference proteome</keyword>
<feature type="active site" description="Charge relay system" evidence="5">
    <location>
        <position position="399"/>
    </location>
</feature>
<dbReference type="InterPro" id="IPR036852">
    <property type="entry name" value="Peptidase_S8/S53_dom_sf"/>
</dbReference>
<dbReference type="PROSITE" id="PS00136">
    <property type="entry name" value="SUBTILASE_ASP"/>
    <property type="match status" value="1"/>
</dbReference>
<feature type="domain" description="Secretion system C-terminal sorting" evidence="8">
    <location>
        <begin position="464"/>
        <end position="540"/>
    </location>
</feature>
<dbReference type="Pfam" id="PF18962">
    <property type="entry name" value="Por_Secre_tail"/>
    <property type="match status" value="1"/>
</dbReference>
<dbReference type="Pfam" id="PF00082">
    <property type="entry name" value="Peptidase_S8"/>
    <property type="match status" value="1"/>
</dbReference>
<dbReference type="PROSITE" id="PS00138">
    <property type="entry name" value="SUBTILASE_SER"/>
    <property type="match status" value="1"/>
</dbReference>
<keyword evidence="2 5" id="KW-0645">Protease</keyword>
<dbReference type="InterPro" id="IPR023828">
    <property type="entry name" value="Peptidase_S8_Ser-AS"/>
</dbReference>
<dbReference type="InterPro" id="IPR015500">
    <property type="entry name" value="Peptidase_S8_subtilisin-rel"/>
</dbReference>
<gene>
    <name evidence="9" type="ORF">GJJ30_12330</name>
</gene>
<dbReference type="AlphaFoldDB" id="A0A7K0EJS0"/>
<organism evidence="9 10">
    <name type="scientific">Larkinella terrae</name>
    <dbReference type="NCBI Taxonomy" id="2025311"/>
    <lineage>
        <taxon>Bacteria</taxon>
        <taxon>Pseudomonadati</taxon>
        <taxon>Bacteroidota</taxon>
        <taxon>Cytophagia</taxon>
        <taxon>Cytophagales</taxon>
        <taxon>Spirosomataceae</taxon>
        <taxon>Larkinella</taxon>
    </lineage>
</organism>
<accession>A0A7K0EJS0</accession>
<evidence type="ECO:0000256" key="3">
    <source>
        <dbReference type="ARBA" id="ARBA00022801"/>
    </source>
</evidence>